<dbReference type="EMBL" id="BAAATD010000015">
    <property type="protein sequence ID" value="GAA2631038.1"/>
    <property type="molecule type" value="Genomic_DNA"/>
</dbReference>
<comment type="caution">
    <text evidence="1">The sequence shown here is derived from an EMBL/GenBank/DDBJ whole genome shotgun (WGS) entry which is preliminary data.</text>
</comment>
<dbReference type="Gene3D" id="3.40.50.620">
    <property type="entry name" value="HUPs"/>
    <property type="match status" value="1"/>
</dbReference>
<proteinExistence type="predicted"/>
<dbReference type="SUPFAM" id="SSF52402">
    <property type="entry name" value="Adenine nucleotide alpha hydrolases-like"/>
    <property type="match status" value="1"/>
</dbReference>
<sequence length="255" mass="28370">MTAPLHVVQYSGGIGSWAAAQRVAATHGTDNLVLLFADTLVEDDDLYRFLADSAAQLGIELVRVADGRDPFQVFTDQRFLGNSRLAPCTAHLKQIPCRRWLDEHADPAGAVLYVGIDWSEADRTPAIVKGWAPWRVEFPMCDPPHLTKAQMLDWARSLGLTPPRLYDLGFAHNNCGGACVRAGQRQWKHLLQVFPDRYAAAEHAEATIRTDLGDVAILRERRRGQSRPLTLAELRRRQTPPLFDLTPGNDTKDAA</sequence>
<evidence type="ECO:0000313" key="1">
    <source>
        <dbReference type="EMBL" id="GAA2631038.1"/>
    </source>
</evidence>
<protein>
    <recommendedName>
        <fullName evidence="3">Phosphoadenosine phosphosulfate reductase</fullName>
    </recommendedName>
</protein>
<reference evidence="1 2" key="1">
    <citation type="journal article" date="2019" name="Int. J. Syst. Evol. Microbiol.">
        <title>The Global Catalogue of Microorganisms (GCM) 10K type strain sequencing project: providing services to taxonomists for standard genome sequencing and annotation.</title>
        <authorList>
            <consortium name="The Broad Institute Genomics Platform"/>
            <consortium name="The Broad Institute Genome Sequencing Center for Infectious Disease"/>
            <person name="Wu L."/>
            <person name="Ma J."/>
        </authorList>
    </citation>
    <scope>NUCLEOTIDE SEQUENCE [LARGE SCALE GENOMIC DNA]</scope>
    <source>
        <strain evidence="1 2">JCM 6833</strain>
    </source>
</reference>
<accession>A0ABN3QNQ7</accession>
<dbReference type="RefSeq" id="WP_344547834.1">
    <property type="nucleotide sequence ID" value="NZ_BAAATD010000015.1"/>
</dbReference>
<organism evidence="1 2">
    <name type="scientific">Actinomadura fulvescens</name>
    <dbReference type="NCBI Taxonomy" id="46160"/>
    <lineage>
        <taxon>Bacteria</taxon>
        <taxon>Bacillati</taxon>
        <taxon>Actinomycetota</taxon>
        <taxon>Actinomycetes</taxon>
        <taxon>Streptosporangiales</taxon>
        <taxon>Thermomonosporaceae</taxon>
        <taxon>Actinomadura</taxon>
    </lineage>
</organism>
<dbReference type="Proteomes" id="UP001501509">
    <property type="component" value="Unassembled WGS sequence"/>
</dbReference>
<evidence type="ECO:0000313" key="2">
    <source>
        <dbReference type="Proteomes" id="UP001501509"/>
    </source>
</evidence>
<keyword evidence="2" id="KW-1185">Reference proteome</keyword>
<dbReference type="InterPro" id="IPR014729">
    <property type="entry name" value="Rossmann-like_a/b/a_fold"/>
</dbReference>
<gene>
    <name evidence="1" type="ORF">GCM10010411_81280</name>
</gene>
<evidence type="ECO:0008006" key="3">
    <source>
        <dbReference type="Google" id="ProtNLM"/>
    </source>
</evidence>
<name>A0ABN3QNQ7_9ACTN</name>